<reference evidence="2" key="1">
    <citation type="submission" date="2015-07" db="EMBL/GenBank/DDBJ databases">
        <title>Draft Genome Sequence of Oceanobacillus picturae Heshi-B3 that Was Isolated from Fermented Rice Bran with Aging Salted Mackerel, Which Was Named Heshiko as Traditional Fermented Seafood in Japan.</title>
        <authorList>
            <person name="Akuzawa S."/>
            <person name="Nakagawa J."/>
            <person name="Kanekatsu T."/>
            <person name="Kanesaki Y."/>
            <person name="Suzuki T."/>
        </authorList>
    </citation>
    <scope>NUCLEOTIDE SEQUENCE [LARGE SCALE GENOMIC DNA]</scope>
    <source>
        <strain evidence="2">Heshi-B3</strain>
    </source>
</reference>
<reference evidence="1 2" key="2">
    <citation type="journal article" date="2016" name="Genome Announc.">
        <title>Draft Genome Sequence of Oceanobacillus picturae Heshi-B3, Isolated from Fermented Rice Bran in a Traditional Japanese Seafood Dish.</title>
        <authorList>
            <person name="Akuzawa S."/>
            <person name="Nagaoka J."/>
            <person name="Kanekatsu M."/>
            <person name="Kanesaki Y."/>
            <person name="Suzuki T."/>
        </authorList>
    </citation>
    <scope>NUCLEOTIDE SEQUENCE [LARGE SCALE GENOMIC DNA]</scope>
    <source>
        <strain evidence="1 2">Heshi-B3</strain>
    </source>
</reference>
<gene>
    <name evidence="1" type="ORF">OPHB3_0814</name>
</gene>
<accession>A0A0U9H2N7</accession>
<proteinExistence type="predicted"/>
<name>A0A0U9H2N7_9BACI</name>
<dbReference type="Proteomes" id="UP000052946">
    <property type="component" value="Unassembled WGS sequence"/>
</dbReference>
<dbReference type="AlphaFoldDB" id="A0A0U9H2N7"/>
<evidence type="ECO:0000313" key="2">
    <source>
        <dbReference type="Proteomes" id="UP000052946"/>
    </source>
</evidence>
<sequence>MIIYKPEVVQINNTARLQAKFEIENKQDSLWFSVPLAYEQYLLQERADSFLVGLLPLAMERGEDICLKAPVSEKLYYTITTYLMGALCVALPHLNRISIKAETLMPNPVETANAVGTGFSGGVDSFHTIYEHLHRACPPSFRLTHFTFHNVGSHGDFGGQEARDLFQKRIQLIRPFAEEQHIDIIEIDSNLSEVLKMNYVQTHTLRNVAAVLTMQKLFRYYYYSSGRQFKDFELKTKVAGSYDLLSLTMLSTESLSFFSSGANYSRVEKTRHITEYEPTHRYLNVCAGGSSANCSRCEKCLRSMLTLEVQDKLDLYHPVFDLNVYRQEKNKYIAKVLADVKKDAYAEEIYNEMRKYGFPISASSYLLMPYYKIKHRLKRLIMQGK</sequence>
<protein>
    <submittedName>
        <fullName evidence="1">Uncharacterized protein</fullName>
    </submittedName>
</protein>
<comment type="caution">
    <text evidence="1">The sequence shown here is derived from an EMBL/GenBank/DDBJ whole genome shotgun (WGS) entry which is preliminary data.</text>
</comment>
<evidence type="ECO:0000313" key="1">
    <source>
        <dbReference type="EMBL" id="GAQ16890.1"/>
    </source>
</evidence>
<dbReference type="EMBL" id="BBXV01000011">
    <property type="protein sequence ID" value="GAQ16890.1"/>
    <property type="molecule type" value="Genomic_DNA"/>
</dbReference>
<dbReference type="RefSeq" id="WP_058949483.1">
    <property type="nucleotide sequence ID" value="NZ_BBXV01000011.1"/>
</dbReference>
<dbReference type="OrthoDB" id="396512at2"/>
<organism evidence="1 2">
    <name type="scientific">Oceanobacillus picturae</name>
    <dbReference type="NCBI Taxonomy" id="171693"/>
    <lineage>
        <taxon>Bacteria</taxon>
        <taxon>Bacillati</taxon>
        <taxon>Bacillota</taxon>
        <taxon>Bacilli</taxon>
        <taxon>Bacillales</taxon>
        <taxon>Bacillaceae</taxon>
        <taxon>Oceanobacillus</taxon>
    </lineage>
</organism>